<evidence type="ECO:0000313" key="1">
    <source>
        <dbReference type="EMBL" id="PSL44753.1"/>
    </source>
</evidence>
<sequence length="164" mass="19001">MIYQPQLELLEYLRANGFKTFICSGGTVELMRVISQKYYGIPPEQVIGTEFKYKYVDSTGINDIMRLSGLRTFNDKQEKPVNIQYHIGKRPILACGNEGGAGDVYMLRFSQGNKYPSLQLIVNHDDSAREFYYQETDNRSLGLARKYNWTIISMKDDWKTVFVK</sequence>
<dbReference type="Gene3D" id="3.40.50.1000">
    <property type="entry name" value="HAD superfamily/HAD-like"/>
    <property type="match status" value="1"/>
</dbReference>
<keyword evidence="2" id="KW-1185">Reference proteome</keyword>
<protein>
    <submittedName>
        <fullName evidence="1">Haloacid dehalogenase-like hydrolase</fullName>
    </submittedName>
</protein>
<name>A0A2P8HEW6_CHINA</name>
<keyword evidence="1" id="KW-0378">Hydrolase</keyword>
<dbReference type="InterPro" id="IPR023214">
    <property type="entry name" value="HAD_sf"/>
</dbReference>
<dbReference type="AlphaFoldDB" id="A0A2P8HEW6"/>
<gene>
    <name evidence="1" type="ORF">CLV51_105125</name>
</gene>
<comment type="caution">
    <text evidence="1">The sequence shown here is derived from an EMBL/GenBank/DDBJ whole genome shotgun (WGS) entry which is preliminary data.</text>
</comment>
<dbReference type="InterPro" id="IPR036412">
    <property type="entry name" value="HAD-like_sf"/>
</dbReference>
<dbReference type="OrthoDB" id="9799365at2"/>
<accession>A0A2P8HEW6</accession>
<dbReference type="CDD" id="cd01427">
    <property type="entry name" value="HAD_like"/>
    <property type="match status" value="1"/>
</dbReference>
<dbReference type="RefSeq" id="WP_106530193.1">
    <property type="nucleotide sequence ID" value="NZ_PYAW01000005.1"/>
</dbReference>
<evidence type="ECO:0000313" key="2">
    <source>
        <dbReference type="Proteomes" id="UP000240971"/>
    </source>
</evidence>
<dbReference type="Proteomes" id="UP000240971">
    <property type="component" value="Unassembled WGS sequence"/>
</dbReference>
<proteinExistence type="predicted"/>
<dbReference type="SUPFAM" id="SSF56784">
    <property type="entry name" value="HAD-like"/>
    <property type="match status" value="1"/>
</dbReference>
<dbReference type="EMBL" id="PYAW01000005">
    <property type="protein sequence ID" value="PSL44753.1"/>
    <property type="molecule type" value="Genomic_DNA"/>
</dbReference>
<dbReference type="GO" id="GO:0016787">
    <property type="term" value="F:hydrolase activity"/>
    <property type="evidence" value="ECO:0007669"/>
    <property type="project" value="UniProtKB-KW"/>
</dbReference>
<reference evidence="1 2" key="1">
    <citation type="submission" date="2018-03" db="EMBL/GenBank/DDBJ databases">
        <title>Genomic Encyclopedia of Archaeal and Bacterial Type Strains, Phase II (KMG-II): from individual species to whole genera.</title>
        <authorList>
            <person name="Goeker M."/>
        </authorList>
    </citation>
    <scope>NUCLEOTIDE SEQUENCE [LARGE SCALE GENOMIC DNA]</scope>
    <source>
        <strain evidence="1 2">DSM 24859</strain>
    </source>
</reference>
<organism evidence="1 2">
    <name type="scientific">Chitinophaga niastensis</name>
    <dbReference type="NCBI Taxonomy" id="536980"/>
    <lineage>
        <taxon>Bacteria</taxon>
        <taxon>Pseudomonadati</taxon>
        <taxon>Bacteroidota</taxon>
        <taxon>Chitinophagia</taxon>
        <taxon>Chitinophagales</taxon>
        <taxon>Chitinophagaceae</taxon>
        <taxon>Chitinophaga</taxon>
    </lineage>
</organism>